<reference evidence="2" key="1">
    <citation type="journal article" date="2014" name="Int. J. Syst. Evol. Microbiol.">
        <title>Complete genome sequence of Corynebacterium casei LMG S-19264T (=DSM 44701T), isolated from a smear-ripened cheese.</title>
        <authorList>
            <consortium name="US DOE Joint Genome Institute (JGI-PGF)"/>
            <person name="Walter F."/>
            <person name="Albersmeier A."/>
            <person name="Kalinowski J."/>
            <person name="Ruckert C."/>
        </authorList>
    </citation>
    <scope>NUCLEOTIDE SEQUENCE</scope>
    <source>
        <strain evidence="2">CGMCC 4.7403</strain>
    </source>
</reference>
<organism evidence="2 3">
    <name type="scientific">Streptomyces capitiformicae</name>
    <dbReference type="NCBI Taxonomy" id="2014920"/>
    <lineage>
        <taxon>Bacteria</taxon>
        <taxon>Bacillati</taxon>
        <taxon>Actinomycetota</taxon>
        <taxon>Actinomycetes</taxon>
        <taxon>Kitasatosporales</taxon>
        <taxon>Streptomycetaceae</taxon>
        <taxon>Streptomyces</taxon>
    </lineage>
</organism>
<keyword evidence="3" id="KW-1185">Reference proteome</keyword>
<proteinExistence type="predicted"/>
<evidence type="ECO:0000313" key="3">
    <source>
        <dbReference type="Proteomes" id="UP000603227"/>
    </source>
</evidence>
<sequence>MIWASRPGASELSLASEPALADGSGSGVLPAVSSAAMACAIRTSSASDVDESALLAALVDVGVDTSSAPVIAAATAPDKGLATQVPPDESSVDQSHEDRNRTPVSHKKGSPSRRG</sequence>
<accession>A0A918ZPI5</accession>
<name>A0A918ZPI5_9ACTN</name>
<feature type="region of interest" description="Disordered" evidence="1">
    <location>
        <begin position="1"/>
        <end position="27"/>
    </location>
</feature>
<reference evidence="2" key="2">
    <citation type="submission" date="2020-09" db="EMBL/GenBank/DDBJ databases">
        <authorList>
            <person name="Sun Q."/>
            <person name="Zhou Y."/>
        </authorList>
    </citation>
    <scope>NUCLEOTIDE SEQUENCE</scope>
    <source>
        <strain evidence="2">CGMCC 4.7403</strain>
    </source>
</reference>
<dbReference type="Proteomes" id="UP000603227">
    <property type="component" value="Unassembled WGS sequence"/>
</dbReference>
<dbReference type="EMBL" id="BNAT01000052">
    <property type="protein sequence ID" value="GHE61457.1"/>
    <property type="molecule type" value="Genomic_DNA"/>
</dbReference>
<comment type="caution">
    <text evidence="2">The sequence shown here is derived from an EMBL/GenBank/DDBJ whole genome shotgun (WGS) entry which is preliminary data.</text>
</comment>
<dbReference type="AlphaFoldDB" id="A0A918ZPI5"/>
<evidence type="ECO:0000256" key="1">
    <source>
        <dbReference type="SAM" id="MobiDB-lite"/>
    </source>
</evidence>
<feature type="compositionally biased region" description="Basic residues" evidence="1">
    <location>
        <begin position="104"/>
        <end position="115"/>
    </location>
</feature>
<gene>
    <name evidence="2" type="ORF">GCM10017771_84680</name>
</gene>
<evidence type="ECO:0000313" key="2">
    <source>
        <dbReference type="EMBL" id="GHE61457.1"/>
    </source>
</evidence>
<feature type="region of interest" description="Disordered" evidence="1">
    <location>
        <begin position="76"/>
        <end position="115"/>
    </location>
</feature>
<protein>
    <submittedName>
        <fullName evidence="2">Uncharacterized protein</fullName>
    </submittedName>
</protein>